<evidence type="ECO:0000256" key="2">
    <source>
        <dbReference type="ARBA" id="ARBA00022723"/>
    </source>
</evidence>
<evidence type="ECO:0000313" key="7">
    <source>
        <dbReference type="Proteomes" id="UP001519307"/>
    </source>
</evidence>
<dbReference type="InterPro" id="IPR013785">
    <property type="entry name" value="Aldolase_TIM"/>
</dbReference>
<accession>A0ABS4KYK1</accession>
<keyword evidence="6" id="KW-0670">Pyruvate</keyword>
<feature type="domain" description="Radical SAM core" evidence="5">
    <location>
        <begin position="57"/>
        <end position="192"/>
    </location>
</feature>
<keyword evidence="7" id="KW-1185">Reference proteome</keyword>
<gene>
    <name evidence="6" type="ORF">J2Z42_002667</name>
</gene>
<keyword evidence="6" id="KW-0456">Lyase</keyword>
<dbReference type="GO" id="GO:0016829">
    <property type="term" value="F:lyase activity"/>
    <property type="evidence" value="ECO:0007669"/>
    <property type="project" value="UniProtKB-KW"/>
</dbReference>
<dbReference type="InterPro" id="IPR016431">
    <property type="entry name" value="Pyrv-formate_lyase-activ_prd"/>
</dbReference>
<comment type="caution">
    <text evidence="6">The sequence shown here is derived from an EMBL/GenBank/DDBJ whole genome shotgun (WGS) entry which is preliminary data.</text>
</comment>
<keyword evidence="1" id="KW-0949">S-adenosyl-L-methionine</keyword>
<dbReference type="PANTHER" id="PTHR43075">
    <property type="entry name" value="FORMATE LYASE ACTIVATING ENZYME, PUTATIVE (AFU_ORTHOLOGUE AFUA_2G15630)-RELATED"/>
    <property type="match status" value="1"/>
</dbReference>
<dbReference type="PIRSF" id="PIRSF004869">
    <property type="entry name" value="PflX_prd"/>
    <property type="match status" value="1"/>
</dbReference>
<keyword evidence="4" id="KW-0411">Iron-sulfur</keyword>
<protein>
    <submittedName>
        <fullName evidence="6">Pyruvate formate lyase activating enzyme</fullName>
        <ecNumber evidence="6">1.97.1.4</ecNumber>
    </submittedName>
</protein>
<organism evidence="6 7">
    <name type="scientific">Clostridium algifaecis</name>
    <dbReference type="NCBI Taxonomy" id="1472040"/>
    <lineage>
        <taxon>Bacteria</taxon>
        <taxon>Bacillati</taxon>
        <taxon>Bacillota</taxon>
        <taxon>Clostridia</taxon>
        <taxon>Eubacteriales</taxon>
        <taxon>Clostridiaceae</taxon>
        <taxon>Clostridium</taxon>
    </lineage>
</organism>
<dbReference type="Pfam" id="PF04055">
    <property type="entry name" value="Radical_SAM"/>
    <property type="match status" value="1"/>
</dbReference>
<dbReference type="EC" id="1.97.1.4" evidence="6"/>
<dbReference type="GO" id="GO:0043365">
    <property type="term" value="F:[formate-C-acetyltransferase]-activating enzyme activity"/>
    <property type="evidence" value="ECO:0007669"/>
    <property type="project" value="UniProtKB-EC"/>
</dbReference>
<keyword evidence="3" id="KW-0408">Iron</keyword>
<dbReference type="CDD" id="cd01335">
    <property type="entry name" value="Radical_SAM"/>
    <property type="match status" value="1"/>
</dbReference>
<dbReference type="PANTHER" id="PTHR43075:SF1">
    <property type="entry name" value="FORMATE LYASE ACTIVATING ENZYME, PUTATIVE (AFU_ORTHOLOGUE AFUA_2G15630)-RELATED"/>
    <property type="match status" value="1"/>
</dbReference>
<dbReference type="InterPro" id="IPR007197">
    <property type="entry name" value="rSAM"/>
</dbReference>
<evidence type="ECO:0000256" key="4">
    <source>
        <dbReference type="ARBA" id="ARBA00023014"/>
    </source>
</evidence>
<dbReference type="RefSeq" id="WP_209703195.1">
    <property type="nucleotide sequence ID" value="NZ_JAGGLM010000026.1"/>
</dbReference>
<dbReference type="Gene3D" id="3.20.20.70">
    <property type="entry name" value="Aldolase class I"/>
    <property type="match status" value="1"/>
</dbReference>
<dbReference type="InterPro" id="IPR040085">
    <property type="entry name" value="MJ0674-like"/>
</dbReference>
<sequence>MLDILKCCKLCPRNCGINRLNNELGFCKASEKIKIAKVSLHKWEEPCISGTRGSGTIFFSNCNLKCVFCQNYKISSENFGKHITIKRLSEIFLEQQKRGAHNINLVTPSHYIPEIKQALYIAKSNGLSLPILFNTNSYANLEAIKSLNGYIDVYLPDLKYFNDKYAIKYSSAPNYFKFASRNIKEMINQVGKVTLDKNGIIKKGVIIRHLMLPGLLFDSKKIMDYIASNFSDSVYISLMNQYTPMYGASKFKELNKCLNPKHYEKMIDYCISIGLVNGFFQDSGTSSKNFIPDFNLSGV</sequence>
<dbReference type="InterPro" id="IPR058240">
    <property type="entry name" value="rSAM_sf"/>
</dbReference>
<name>A0ABS4KYK1_9CLOT</name>
<dbReference type="Proteomes" id="UP001519307">
    <property type="component" value="Unassembled WGS sequence"/>
</dbReference>
<keyword evidence="2" id="KW-0479">Metal-binding</keyword>
<evidence type="ECO:0000256" key="3">
    <source>
        <dbReference type="ARBA" id="ARBA00023004"/>
    </source>
</evidence>
<keyword evidence="6" id="KW-0560">Oxidoreductase</keyword>
<proteinExistence type="predicted"/>
<dbReference type="SFLD" id="SFLDS00029">
    <property type="entry name" value="Radical_SAM"/>
    <property type="match status" value="1"/>
</dbReference>
<dbReference type="EMBL" id="JAGGLM010000026">
    <property type="protein sequence ID" value="MBP2033954.1"/>
    <property type="molecule type" value="Genomic_DNA"/>
</dbReference>
<dbReference type="SUPFAM" id="SSF102114">
    <property type="entry name" value="Radical SAM enzymes"/>
    <property type="match status" value="1"/>
</dbReference>
<evidence type="ECO:0000259" key="5">
    <source>
        <dbReference type="Pfam" id="PF04055"/>
    </source>
</evidence>
<dbReference type="SFLD" id="SFLDG01099">
    <property type="entry name" value="Uncharacterised_Radical_SAM_Su"/>
    <property type="match status" value="1"/>
</dbReference>
<reference evidence="6 7" key="1">
    <citation type="submission" date="2021-03" db="EMBL/GenBank/DDBJ databases">
        <title>Genomic Encyclopedia of Type Strains, Phase IV (KMG-IV): sequencing the most valuable type-strain genomes for metagenomic binning, comparative biology and taxonomic classification.</title>
        <authorList>
            <person name="Goeker M."/>
        </authorList>
    </citation>
    <scope>NUCLEOTIDE SEQUENCE [LARGE SCALE GENOMIC DNA]</scope>
    <source>
        <strain evidence="6 7">DSM 28783</strain>
    </source>
</reference>
<evidence type="ECO:0000256" key="1">
    <source>
        <dbReference type="ARBA" id="ARBA00022691"/>
    </source>
</evidence>
<evidence type="ECO:0000313" key="6">
    <source>
        <dbReference type="EMBL" id="MBP2033954.1"/>
    </source>
</evidence>